<dbReference type="EMBL" id="CACRXK020003936">
    <property type="protein sequence ID" value="CAB4000828.1"/>
    <property type="molecule type" value="Genomic_DNA"/>
</dbReference>
<keyword evidence="2" id="KW-1185">Reference proteome</keyword>
<sequence>MKKLHEICAQYLESTALKRKINNILNCIYGVIDEAYSVVNDMKNKDTFKSPHGNGLCDARNILEAFKQIARHVALVEVGTKLAIDGKDALDKIVQTSDREYRKKPKKRVEMKLSNALRMSMFSKEIQFLKKLQELAASGYVFFFQRREDFNSLTADGKATLIFNCVQYVIAKGAEKLDQFAFELPENQFNIKSWKTFTKIVTSKLKMKSHKSIVEPTLLEICDLVRLAMEEFSNVVEELVCVKCRQTQDEKDACGSPDVNVPYERQNLSTPKVKLFSCIYF</sequence>
<comment type="caution">
    <text evidence="1">The sequence shown here is derived from an EMBL/GenBank/DDBJ whole genome shotgun (WGS) entry which is preliminary data.</text>
</comment>
<proteinExistence type="predicted"/>
<protein>
    <submittedName>
        <fullName evidence="1">Uncharacterized protein</fullName>
    </submittedName>
</protein>
<organism evidence="1 2">
    <name type="scientific">Paramuricea clavata</name>
    <name type="common">Red gorgonian</name>
    <name type="synonym">Violescent sea-whip</name>
    <dbReference type="NCBI Taxonomy" id="317549"/>
    <lineage>
        <taxon>Eukaryota</taxon>
        <taxon>Metazoa</taxon>
        <taxon>Cnidaria</taxon>
        <taxon>Anthozoa</taxon>
        <taxon>Octocorallia</taxon>
        <taxon>Malacalcyonacea</taxon>
        <taxon>Plexauridae</taxon>
        <taxon>Paramuricea</taxon>
    </lineage>
</organism>
<evidence type="ECO:0000313" key="2">
    <source>
        <dbReference type="Proteomes" id="UP001152795"/>
    </source>
</evidence>
<reference evidence="1" key="1">
    <citation type="submission" date="2020-04" db="EMBL/GenBank/DDBJ databases">
        <authorList>
            <person name="Alioto T."/>
            <person name="Alioto T."/>
            <person name="Gomez Garrido J."/>
        </authorList>
    </citation>
    <scope>NUCLEOTIDE SEQUENCE</scope>
    <source>
        <strain evidence="1">A484AB</strain>
    </source>
</reference>
<accession>A0A7D9IA93</accession>
<evidence type="ECO:0000313" key="1">
    <source>
        <dbReference type="EMBL" id="CAB4000828.1"/>
    </source>
</evidence>
<name>A0A7D9IA93_PARCT</name>
<dbReference type="Proteomes" id="UP001152795">
    <property type="component" value="Unassembled WGS sequence"/>
</dbReference>
<dbReference type="AlphaFoldDB" id="A0A7D9IA93"/>
<gene>
    <name evidence="1" type="ORF">PACLA_8A080777</name>
</gene>